<gene>
    <name evidence="8" type="primary">LOC108679367</name>
</gene>
<dbReference type="Pfam" id="PF00501">
    <property type="entry name" value="AMP-binding"/>
    <property type="match status" value="1"/>
</dbReference>
<feature type="domain" description="AMP-dependent synthetase/ligase" evidence="5">
    <location>
        <begin position="90"/>
        <end position="418"/>
    </location>
</feature>
<dbReference type="Proteomes" id="UP000694843">
    <property type="component" value="Unplaced"/>
</dbReference>
<organism evidence="7 8">
    <name type="scientific">Hyalella azteca</name>
    <name type="common">Amphipod</name>
    <dbReference type="NCBI Taxonomy" id="294128"/>
    <lineage>
        <taxon>Eukaryota</taxon>
        <taxon>Metazoa</taxon>
        <taxon>Ecdysozoa</taxon>
        <taxon>Arthropoda</taxon>
        <taxon>Crustacea</taxon>
        <taxon>Multicrustacea</taxon>
        <taxon>Malacostraca</taxon>
        <taxon>Eumalacostraca</taxon>
        <taxon>Peracarida</taxon>
        <taxon>Amphipoda</taxon>
        <taxon>Senticaudata</taxon>
        <taxon>Talitrida</taxon>
        <taxon>Talitroidea</taxon>
        <taxon>Hyalellidae</taxon>
        <taxon>Hyalella</taxon>
    </lineage>
</organism>
<dbReference type="PANTHER" id="PTHR24096">
    <property type="entry name" value="LONG-CHAIN-FATTY-ACID--COA LIGASE"/>
    <property type="match status" value="1"/>
</dbReference>
<dbReference type="GO" id="GO:0005777">
    <property type="term" value="C:peroxisome"/>
    <property type="evidence" value="ECO:0007669"/>
    <property type="project" value="UniProtKB-SubCell"/>
</dbReference>
<dbReference type="AlphaFoldDB" id="A0A8B7PCR4"/>
<evidence type="ECO:0000313" key="8">
    <source>
        <dbReference type="RefSeq" id="XP_018023467.1"/>
    </source>
</evidence>
<accession>A0A8B7PCR4</accession>
<dbReference type="InterPro" id="IPR042099">
    <property type="entry name" value="ANL_N_sf"/>
</dbReference>
<name>A0A8B7PCR4_HYAAZ</name>
<dbReference type="InterPro" id="IPR045851">
    <property type="entry name" value="AMP-bd_C_sf"/>
</dbReference>
<evidence type="ECO:0000259" key="5">
    <source>
        <dbReference type="Pfam" id="PF00501"/>
    </source>
</evidence>
<dbReference type="RefSeq" id="XP_018023467.1">
    <property type="nucleotide sequence ID" value="XM_018167978.2"/>
</dbReference>
<evidence type="ECO:0000256" key="1">
    <source>
        <dbReference type="ARBA" id="ARBA00004275"/>
    </source>
</evidence>
<comment type="subcellular location">
    <subcellularLocation>
        <location evidence="1">Peroxisome</location>
    </subcellularLocation>
</comment>
<dbReference type="KEGG" id="hazt:108679367"/>
<evidence type="ECO:0000256" key="4">
    <source>
        <dbReference type="ARBA" id="ARBA00023140"/>
    </source>
</evidence>
<dbReference type="Pfam" id="PF13193">
    <property type="entry name" value="AMP-binding_C"/>
    <property type="match status" value="1"/>
</dbReference>
<keyword evidence="7" id="KW-1185">Reference proteome</keyword>
<dbReference type="PANTHER" id="PTHR24096:SF149">
    <property type="entry name" value="AMP-BINDING DOMAIN-CONTAINING PROTEIN-RELATED"/>
    <property type="match status" value="1"/>
</dbReference>
<dbReference type="SUPFAM" id="SSF56801">
    <property type="entry name" value="Acetyl-CoA synthetase-like"/>
    <property type="match status" value="1"/>
</dbReference>
<evidence type="ECO:0000259" key="6">
    <source>
        <dbReference type="Pfam" id="PF13193"/>
    </source>
</evidence>
<dbReference type="Gene3D" id="3.40.50.12780">
    <property type="entry name" value="N-terminal domain of ligase-like"/>
    <property type="match status" value="1"/>
</dbReference>
<reference evidence="8" key="1">
    <citation type="submission" date="2025-08" db="UniProtKB">
        <authorList>
            <consortium name="RefSeq"/>
        </authorList>
    </citation>
    <scope>IDENTIFICATION</scope>
    <source>
        <tissue evidence="8">Whole organism</tissue>
    </source>
</reference>
<evidence type="ECO:0000256" key="2">
    <source>
        <dbReference type="ARBA" id="ARBA00006432"/>
    </source>
</evidence>
<proteinExistence type="inferred from homology"/>
<dbReference type="OrthoDB" id="10253869at2759"/>
<evidence type="ECO:0000313" key="7">
    <source>
        <dbReference type="Proteomes" id="UP000694843"/>
    </source>
</evidence>
<dbReference type="InterPro" id="IPR020845">
    <property type="entry name" value="AMP-binding_CS"/>
</dbReference>
<dbReference type="GO" id="GO:0016405">
    <property type="term" value="F:CoA-ligase activity"/>
    <property type="evidence" value="ECO:0007669"/>
    <property type="project" value="TreeGrafter"/>
</dbReference>
<dbReference type="InterPro" id="IPR025110">
    <property type="entry name" value="AMP-bd_C"/>
</dbReference>
<dbReference type="Gene3D" id="3.30.300.30">
    <property type="match status" value="1"/>
</dbReference>
<keyword evidence="3" id="KW-0436">Ligase</keyword>
<sequence length="566" mass="61929">MSKMWKGVETPLVKGNLVSFLFKDAHKWNHLHALECGYTRQSLTYWELQQAVGRWGAWLTSFMGESNPSAANPSAANPSTANPPCRQSFVVGKLAPSCVDVAVVQLGTMAAGVVYTSLNISFGPRELSAQIEETGAALLITTPKFALRLQEALDKLGRKIPVVLIGSGELGDVGSDLNVVGIYKDIINDQTIKPMEPVELLGDEVALLVYTSGTTGMPKSVQQSHNSIIAGVTASIHPHFWVHPPTINESNQTRSLLIRDIGLAFGLICAFMPGVATGMCHVVKTLDDNTFLQDVEEFKINTIAIVPLNFPTLLRLSRERQDLLKYFRHVIVSGGPIPQAHVTAVASTMPGVFVQKCYGASEMFVIAQDPVGGGKPGFTGSVCPNVELKLKDLNSTELLPANQMGILYVKSPCKMQGYRNNLTATNDVIDEEGWYNSGDVALVDEDGYVQIVDRFKEIIKMADGCNAAPAELENTILEMEGVKEVSVIGTPDASTGFDSIYVFIVNKTDVSPPIKEEDVVNYVVRNLNELKRPRKVVFLDALPRNDNEKVDRKLLRLKAKEMEKEK</sequence>
<dbReference type="OMA" id="CHRRIIR"/>
<dbReference type="InterPro" id="IPR000873">
    <property type="entry name" value="AMP-dep_synth/lig_dom"/>
</dbReference>
<comment type="similarity">
    <text evidence="2">Belongs to the ATP-dependent AMP-binding enzyme family.</text>
</comment>
<feature type="domain" description="AMP-binding enzyme C-terminal" evidence="6">
    <location>
        <begin position="471"/>
        <end position="549"/>
    </location>
</feature>
<protein>
    <submittedName>
        <fullName evidence="8">4-coumarate--CoA ligase-like 1</fullName>
    </submittedName>
</protein>
<dbReference type="GeneID" id="108679367"/>
<evidence type="ECO:0000256" key="3">
    <source>
        <dbReference type="ARBA" id="ARBA00022598"/>
    </source>
</evidence>
<keyword evidence="4" id="KW-0576">Peroxisome</keyword>
<dbReference type="PROSITE" id="PS00455">
    <property type="entry name" value="AMP_BINDING"/>
    <property type="match status" value="1"/>
</dbReference>